<feature type="domain" description="C2H2-type" evidence="6">
    <location>
        <begin position="339"/>
        <end position="366"/>
    </location>
</feature>
<protein>
    <recommendedName>
        <fullName evidence="6">C2H2-type domain-containing protein</fullName>
    </recommendedName>
</protein>
<dbReference type="GO" id="GO:0008270">
    <property type="term" value="F:zinc ion binding"/>
    <property type="evidence" value="ECO:0007669"/>
    <property type="project" value="UniProtKB-KW"/>
</dbReference>
<reference evidence="7" key="1">
    <citation type="submission" date="2025-08" db="UniProtKB">
        <authorList>
            <consortium name="Ensembl"/>
        </authorList>
    </citation>
    <scope>IDENTIFICATION</scope>
</reference>
<dbReference type="InterPro" id="IPR036236">
    <property type="entry name" value="Znf_C2H2_sf"/>
</dbReference>
<evidence type="ECO:0000256" key="3">
    <source>
        <dbReference type="ARBA" id="ARBA00022771"/>
    </source>
</evidence>
<evidence type="ECO:0000256" key="1">
    <source>
        <dbReference type="ARBA" id="ARBA00022723"/>
    </source>
</evidence>
<name>A0A8C4QPG1_EPTBU</name>
<dbReference type="FunFam" id="3.30.160.60:FF:000557">
    <property type="entry name" value="zinc finger and SCAN domain-containing protein 29"/>
    <property type="match status" value="1"/>
</dbReference>
<reference evidence="7" key="2">
    <citation type="submission" date="2025-09" db="UniProtKB">
        <authorList>
            <consortium name="Ensembl"/>
        </authorList>
    </citation>
    <scope>IDENTIFICATION</scope>
</reference>
<evidence type="ECO:0000313" key="8">
    <source>
        <dbReference type="Proteomes" id="UP000694388"/>
    </source>
</evidence>
<evidence type="ECO:0000256" key="4">
    <source>
        <dbReference type="ARBA" id="ARBA00022833"/>
    </source>
</evidence>
<dbReference type="PROSITE" id="PS50157">
    <property type="entry name" value="ZINC_FINGER_C2H2_2"/>
    <property type="match status" value="4"/>
</dbReference>
<dbReference type="PANTHER" id="PTHR23235:SF176">
    <property type="entry name" value="C2H2-TYPE DOMAIN-CONTAINING PROTEIN"/>
    <property type="match status" value="1"/>
</dbReference>
<dbReference type="Pfam" id="PF00096">
    <property type="entry name" value="zf-C2H2"/>
    <property type="match status" value="3"/>
</dbReference>
<dbReference type="FunFam" id="3.30.160.60:FF:000110">
    <property type="entry name" value="Zinc finger protein-like"/>
    <property type="match status" value="1"/>
</dbReference>
<feature type="domain" description="C2H2-type" evidence="6">
    <location>
        <begin position="367"/>
        <end position="394"/>
    </location>
</feature>
<dbReference type="SMART" id="SM00355">
    <property type="entry name" value="ZnF_C2H2"/>
    <property type="match status" value="5"/>
</dbReference>
<feature type="domain" description="C2H2-type" evidence="6">
    <location>
        <begin position="395"/>
        <end position="422"/>
    </location>
</feature>
<keyword evidence="2" id="KW-0677">Repeat</keyword>
<dbReference type="PROSITE" id="PS00028">
    <property type="entry name" value="ZINC_FINGER_C2H2_1"/>
    <property type="match status" value="4"/>
</dbReference>
<feature type="domain" description="C2H2-type" evidence="6">
    <location>
        <begin position="311"/>
        <end position="338"/>
    </location>
</feature>
<dbReference type="Gene3D" id="3.30.160.60">
    <property type="entry name" value="Classic Zinc Finger"/>
    <property type="match status" value="4"/>
</dbReference>
<dbReference type="PANTHER" id="PTHR23235">
    <property type="entry name" value="KRUEPPEL-LIKE TRANSCRIPTION FACTOR"/>
    <property type="match status" value="1"/>
</dbReference>
<dbReference type="GO" id="GO:0000981">
    <property type="term" value="F:DNA-binding transcription factor activity, RNA polymerase II-specific"/>
    <property type="evidence" value="ECO:0007669"/>
    <property type="project" value="TreeGrafter"/>
</dbReference>
<keyword evidence="1" id="KW-0479">Metal-binding</keyword>
<dbReference type="GeneTree" id="ENSGT00940000161979"/>
<evidence type="ECO:0000313" key="7">
    <source>
        <dbReference type="Ensembl" id="ENSEBUP00000017876.1"/>
    </source>
</evidence>
<sequence length="433" mass="49528">MAETEVFTMWLQAQGLRRETVQIMVTELGIESQELLKACTESDSVTAELFSLVKQKFPFAMYAELLSFVRSCRELRVVKPADSALLNILSSMLNNVSQEFSSCAQKLNLLQPPCTSHEIDNGDLETSNVGHGVGIRNFCSFSIKEEDKSTQLEDLVVAGSFQSENPSTSFETFPTDIVKQELYKPYHEDSTNVEPPAAEDLMVAGSFQSENPSTSFKTFPTRIGKQELYKPYNEDSTNVEPPAADMSTDWFSPLQSKRSKVWNKVTLKKHTMTHTQDSPSEMYKCIYCHYSSKLKNKLFQHAKIHMRNNMYECFVCGKTFPRLHKVTDHMMNHTGERPYKCCICGKGFRRLADRKVHMRIHTGERPYNCSICGRSFKQSAQRDCHIMTHTGERPYKCYLCSKCFSRSSTLKIHMKTHTRECPTVADRWDGIPN</sequence>
<keyword evidence="3 5" id="KW-0863">Zinc-finger</keyword>
<accession>A0A8C4QPG1</accession>
<dbReference type="FunFam" id="3.30.160.60:FF:002343">
    <property type="entry name" value="Zinc finger protein 33A"/>
    <property type="match status" value="1"/>
</dbReference>
<proteinExistence type="predicted"/>
<dbReference type="AlphaFoldDB" id="A0A8C4QPG1"/>
<dbReference type="SUPFAM" id="SSF57667">
    <property type="entry name" value="beta-beta-alpha zinc fingers"/>
    <property type="match status" value="3"/>
</dbReference>
<organism evidence="7 8">
    <name type="scientific">Eptatretus burgeri</name>
    <name type="common">Inshore hagfish</name>
    <dbReference type="NCBI Taxonomy" id="7764"/>
    <lineage>
        <taxon>Eukaryota</taxon>
        <taxon>Metazoa</taxon>
        <taxon>Chordata</taxon>
        <taxon>Craniata</taxon>
        <taxon>Vertebrata</taxon>
        <taxon>Cyclostomata</taxon>
        <taxon>Myxini</taxon>
        <taxon>Myxiniformes</taxon>
        <taxon>Myxinidae</taxon>
        <taxon>Eptatretinae</taxon>
        <taxon>Eptatretus</taxon>
    </lineage>
</organism>
<keyword evidence="4" id="KW-0862">Zinc</keyword>
<keyword evidence="8" id="KW-1185">Reference proteome</keyword>
<dbReference type="GO" id="GO:0000978">
    <property type="term" value="F:RNA polymerase II cis-regulatory region sequence-specific DNA binding"/>
    <property type="evidence" value="ECO:0007669"/>
    <property type="project" value="TreeGrafter"/>
</dbReference>
<dbReference type="InterPro" id="IPR013087">
    <property type="entry name" value="Znf_C2H2_type"/>
</dbReference>
<dbReference type="Proteomes" id="UP000694388">
    <property type="component" value="Unplaced"/>
</dbReference>
<evidence type="ECO:0000259" key="6">
    <source>
        <dbReference type="PROSITE" id="PS50157"/>
    </source>
</evidence>
<dbReference type="Ensembl" id="ENSEBUT00000018453.1">
    <property type="protein sequence ID" value="ENSEBUP00000017876.1"/>
    <property type="gene ID" value="ENSEBUG00000011176.1"/>
</dbReference>
<evidence type="ECO:0000256" key="2">
    <source>
        <dbReference type="ARBA" id="ARBA00022737"/>
    </source>
</evidence>
<evidence type="ECO:0000256" key="5">
    <source>
        <dbReference type="PROSITE-ProRule" id="PRU00042"/>
    </source>
</evidence>